<keyword evidence="15" id="KW-0486">Methionine biosynthesis</keyword>
<keyword evidence="12" id="KW-0949">S-adenosyl-L-methionine</keyword>
<dbReference type="CDD" id="cd00740">
    <property type="entry name" value="MeTr"/>
    <property type="match status" value="1"/>
</dbReference>
<comment type="caution">
    <text evidence="23">The sequence shown here is derived from an EMBL/GenBank/DDBJ whole genome shotgun (WGS) entry which is preliminary data.</text>
</comment>
<proteinExistence type="inferred from homology"/>
<dbReference type="InterPro" id="IPR036589">
    <property type="entry name" value="HCY_dom_sf"/>
</dbReference>
<comment type="pathway">
    <text evidence="4">Amino-acid biosynthesis; L-methionine biosynthesis via de novo pathway; L-methionine from L-homocysteine (MetH route): step 1/1.</text>
</comment>
<evidence type="ECO:0000256" key="9">
    <source>
        <dbReference type="ARBA" id="ARBA00022605"/>
    </source>
</evidence>
<dbReference type="InterPro" id="IPR003759">
    <property type="entry name" value="Cbl-bd_cap"/>
</dbReference>
<dbReference type="PROSITE" id="PS50972">
    <property type="entry name" value="PTERIN_BINDING"/>
    <property type="match status" value="1"/>
</dbReference>
<evidence type="ECO:0000256" key="16">
    <source>
        <dbReference type="ARBA" id="ARBA00023285"/>
    </source>
</evidence>
<evidence type="ECO:0000259" key="21">
    <source>
        <dbReference type="PROSITE" id="PS50972"/>
    </source>
</evidence>
<evidence type="ECO:0000256" key="2">
    <source>
        <dbReference type="ARBA" id="ARBA00001947"/>
    </source>
</evidence>
<sequence>MAQRVVVLDGAWGTMLQNAALTPADYRGDLLVDHPKDVTGDPDLLNLTRPDVVLDTHRRYLAAGADITSTNTFTATRISQADYGLEEYVHQMNVRAAQLARQAADEAGGRFVAGSVGPLNVTLSLSPRVDDPAYRAVSYDQVKETYAEQIAALAEGGVDLLLIETIFDTLNAKAAIAAAREVAPELPLWVSVTIVDLSGRTLSGQTVEAFWRSIERAEPLVVGVNCALGAAEMRPHVAELARLADTYVACHPNAGLPNAFGGYDQTPRQTARLIGEFAEAGLVNIVGGCCGTSPEHIAEIAAAVSGLTPREPVKNVTTTRFSGLEPFSIGPDTGFVMIGERTNVTGSARFRRLIEADDYQGAVAVALEQVRGGANLLDVNMDADLLDSEQAMTTFLNLIATEPEVARIPIMIDSSRWSVLAAGLKCVQGKAVVNSISLKEGEEAFLAQARHIRGHGAGVVVMAFDEQGQADTTERKVEICARAYDLLTQRADFAPEDIIFDPNVLAVATGIAEHNGYAKAFIDALPLIKERCPGARTSGGISNLSFAFRGNDVVREAMHSAFLLHAVRAGLDMGIVNAGQLAVYQDIPADLLTLVEDVLFDRRPDATDRLVSFAATVTGSGAKREVDLSWRESPVAERLKHALVHGIVEFVEADTEEARRQAARPLDVIEG</sequence>
<evidence type="ECO:0000256" key="13">
    <source>
        <dbReference type="ARBA" id="ARBA00022723"/>
    </source>
</evidence>
<dbReference type="GO" id="GO:0008705">
    <property type="term" value="F:methionine synthase activity"/>
    <property type="evidence" value="ECO:0007669"/>
    <property type="project" value="UniProtKB-EC"/>
</dbReference>
<evidence type="ECO:0000256" key="8">
    <source>
        <dbReference type="ARBA" id="ARBA00022603"/>
    </source>
</evidence>
<comment type="cofactor">
    <cofactor evidence="3">
        <name>methylcob(III)alamin</name>
        <dbReference type="ChEBI" id="CHEBI:28115"/>
    </cofactor>
</comment>
<dbReference type="Pfam" id="PF02574">
    <property type="entry name" value="S-methyl_trans"/>
    <property type="match status" value="1"/>
</dbReference>
<dbReference type="Gene3D" id="1.10.1240.10">
    <property type="entry name" value="Methionine synthase domain"/>
    <property type="match status" value="1"/>
</dbReference>
<evidence type="ECO:0000256" key="7">
    <source>
        <dbReference type="ARBA" id="ARBA00013998"/>
    </source>
</evidence>
<dbReference type="PROSITE" id="PS50970">
    <property type="entry name" value="HCY"/>
    <property type="match status" value="1"/>
</dbReference>
<feature type="domain" description="B12-binding N-terminal" evidence="22">
    <location>
        <begin position="626"/>
        <end position="671"/>
    </location>
</feature>
<dbReference type="SUPFAM" id="SSF47644">
    <property type="entry name" value="Methionine synthase domain"/>
    <property type="match status" value="1"/>
</dbReference>
<evidence type="ECO:0000256" key="3">
    <source>
        <dbReference type="ARBA" id="ARBA00001956"/>
    </source>
</evidence>
<dbReference type="PROSITE" id="PS51337">
    <property type="entry name" value="B12_BINDING_NTER"/>
    <property type="match status" value="1"/>
</dbReference>
<keyword evidence="16" id="KW-0170">Cobalt</keyword>
<keyword evidence="8 19" id="KW-0489">Methyltransferase</keyword>
<feature type="binding site" evidence="19">
    <location>
        <position position="290"/>
    </location>
    <ligand>
        <name>Zn(2+)</name>
        <dbReference type="ChEBI" id="CHEBI:29105"/>
    </ligand>
</feature>
<dbReference type="InterPro" id="IPR003726">
    <property type="entry name" value="HCY_dom"/>
</dbReference>
<dbReference type="EMBL" id="SMKE01000653">
    <property type="protein sequence ID" value="TDB87940.1"/>
    <property type="molecule type" value="Genomic_DNA"/>
</dbReference>
<evidence type="ECO:0000256" key="6">
    <source>
        <dbReference type="ARBA" id="ARBA00012032"/>
    </source>
</evidence>
<evidence type="ECO:0000256" key="5">
    <source>
        <dbReference type="ARBA" id="ARBA00010398"/>
    </source>
</evidence>
<dbReference type="PANTHER" id="PTHR45833">
    <property type="entry name" value="METHIONINE SYNTHASE"/>
    <property type="match status" value="1"/>
</dbReference>
<feature type="binding site" evidence="19">
    <location>
        <position position="226"/>
    </location>
    <ligand>
        <name>Zn(2+)</name>
        <dbReference type="ChEBI" id="CHEBI:29105"/>
    </ligand>
</feature>
<dbReference type="PANTHER" id="PTHR45833:SF1">
    <property type="entry name" value="METHIONINE SYNTHASE"/>
    <property type="match status" value="1"/>
</dbReference>
<evidence type="ECO:0000313" key="24">
    <source>
        <dbReference type="Proteomes" id="UP000295626"/>
    </source>
</evidence>
<dbReference type="InterPro" id="IPR036594">
    <property type="entry name" value="Meth_synthase_dom"/>
</dbReference>
<feature type="domain" description="Pterin-binding" evidence="21">
    <location>
        <begin position="335"/>
        <end position="596"/>
    </location>
</feature>
<comment type="cofactor">
    <cofactor evidence="2 19">
        <name>Zn(2+)</name>
        <dbReference type="ChEBI" id="CHEBI:29105"/>
    </cofactor>
</comment>
<evidence type="ECO:0000256" key="10">
    <source>
        <dbReference type="ARBA" id="ARBA00022628"/>
    </source>
</evidence>
<evidence type="ECO:0000256" key="17">
    <source>
        <dbReference type="ARBA" id="ARBA00025552"/>
    </source>
</evidence>
<keyword evidence="13 19" id="KW-0479">Metal-binding</keyword>
<dbReference type="Proteomes" id="UP000295626">
    <property type="component" value="Unassembled WGS sequence"/>
</dbReference>
<evidence type="ECO:0000256" key="15">
    <source>
        <dbReference type="ARBA" id="ARBA00023167"/>
    </source>
</evidence>
<dbReference type="InterPro" id="IPR050554">
    <property type="entry name" value="Met_Synthase/Corrinoid"/>
</dbReference>
<keyword evidence="11 19" id="KW-0808">Transferase</keyword>
<dbReference type="SUPFAM" id="SSF82282">
    <property type="entry name" value="Homocysteine S-methyltransferase"/>
    <property type="match status" value="1"/>
</dbReference>
<dbReference type="InterPro" id="IPR011005">
    <property type="entry name" value="Dihydropteroate_synth-like_sf"/>
</dbReference>
<evidence type="ECO:0000256" key="1">
    <source>
        <dbReference type="ARBA" id="ARBA00001700"/>
    </source>
</evidence>
<evidence type="ECO:0000256" key="4">
    <source>
        <dbReference type="ARBA" id="ARBA00005178"/>
    </source>
</evidence>
<comment type="function">
    <text evidence="17">Catalyzes the transfer of a methyl group from methyl-cobalamin to homocysteine, yielding enzyme-bound cob(I)alamin and methionine. Subsequently, remethylates the cofactor using methyltetrahydrofolate.</text>
</comment>
<keyword evidence="9" id="KW-0028">Amino-acid biosynthesis</keyword>
<dbReference type="GO" id="GO:0032259">
    <property type="term" value="P:methylation"/>
    <property type="evidence" value="ECO:0007669"/>
    <property type="project" value="UniProtKB-KW"/>
</dbReference>
<protein>
    <recommendedName>
        <fullName evidence="7">Methionine synthase</fullName>
        <ecNumber evidence="6">2.1.1.13</ecNumber>
    </recommendedName>
    <alternativeName>
        <fullName evidence="18">5-methyltetrahydrofolate--homocysteine methyltransferase</fullName>
    </alternativeName>
</protein>
<evidence type="ECO:0000256" key="12">
    <source>
        <dbReference type="ARBA" id="ARBA00022691"/>
    </source>
</evidence>
<name>A0ABY2DEH8_9ACTN</name>
<accession>A0ABY2DEH8</accession>
<keyword evidence="10" id="KW-0846">Cobalamin</keyword>
<reference evidence="23 24" key="1">
    <citation type="submission" date="2019-02" db="EMBL/GenBank/DDBJ databases">
        <title>Draft genome sequences of novel Actinobacteria.</title>
        <authorList>
            <person name="Sahin N."/>
            <person name="Ay H."/>
            <person name="Saygin H."/>
        </authorList>
    </citation>
    <scope>NUCLEOTIDE SEQUENCE [LARGE SCALE GENOMIC DNA]</scope>
    <source>
        <strain evidence="23 24">JCM 30529</strain>
    </source>
</reference>
<dbReference type="SUPFAM" id="SSF51717">
    <property type="entry name" value="Dihydropteroate synthetase-like"/>
    <property type="match status" value="1"/>
</dbReference>
<evidence type="ECO:0000313" key="23">
    <source>
        <dbReference type="EMBL" id="TDB87940.1"/>
    </source>
</evidence>
<dbReference type="EC" id="2.1.1.13" evidence="6"/>
<feature type="domain" description="Hcy-binding" evidence="20">
    <location>
        <begin position="1"/>
        <end position="304"/>
    </location>
</feature>
<dbReference type="InterPro" id="IPR000489">
    <property type="entry name" value="Pterin-binding_dom"/>
</dbReference>
<comment type="catalytic activity">
    <reaction evidence="1">
        <text>(6S)-5-methyl-5,6,7,8-tetrahydrofolate + L-homocysteine = (6S)-5,6,7,8-tetrahydrofolate + L-methionine</text>
        <dbReference type="Rhea" id="RHEA:11172"/>
        <dbReference type="ChEBI" id="CHEBI:18608"/>
        <dbReference type="ChEBI" id="CHEBI:57453"/>
        <dbReference type="ChEBI" id="CHEBI:57844"/>
        <dbReference type="ChEBI" id="CHEBI:58199"/>
        <dbReference type="EC" id="2.1.1.13"/>
    </reaction>
</comment>
<evidence type="ECO:0000259" key="22">
    <source>
        <dbReference type="PROSITE" id="PS51337"/>
    </source>
</evidence>
<evidence type="ECO:0000256" key="14">
    <source>
        <dbReference type="ARBA" id="ARBA00022833"/>
    </source>
</evidence>
<evidence type="ECO:0000256" key="11">
    <source>
        <dbReference type="ARBA" id="ARBA00022679"/>
    </source>
</evidence>
<dbReference type="Gene3D" id="3.20.20.20">
    <property type="entry name" value="Dihydropteroate synthase-like"/>
    <property type="match status" value="1"/>
</dbReference>
<evidence type="ECO:0000256" key="18">
    <source>
        <dbReference type="ARBA" id="ARBA00031040"/>
    </source>
</evidence>
<organism evidence="23 24">
    <name type="scientific">Micromonospora fluostatini</name>
    <dbReference type="NCBI Taxonomy" id="1629071"/>
    <lineage>
        <taxon>Bacteria</taxon>
        <taxon>Bacillati</taxon>
        <taxon>Actinomycetota</taxon>
        <taxon>Actinomycetes</taxon>
        <taxon>Micromonosporales</taxon>
        <taxon>Micromonosporaceae</taxon>
        <taxon>Micromonospora</taxon>
    </lineage>
</organism>
<gene>
    <name evidence="23" type="primary">metH</name>
    <name evidence="23" type="ORF">E1091_15515</name>
</gene>
<feature type="binding site" evidence="19">
    <location>
        <position position="289"/>
    </location>
    <ligand>
        <name>Zn(2+)</name>
        <dbReference type="ChEBI" id="CHEBI:29105"/>
    </ligand>
</feature>
<comment type="similarity">
    <text evidence="5">Belongs to the vitamin-B12 dependent methionine synthase family.</text>
</comment>
<dbReference type="Gene3D" id="3.20.20.330">
    <property type="entry name" value="Homocysteine-binding-like domain"/>
    <property type="match status" value="1"/>
</dbReference>
<keyword evidence="24" id="KW-1185">Reference proteome</keyword>
<dbReference type="Pfam" id="PF00809">
    <property type="entry name" value="Pterin_bind"/>
    <property type="match status" value="1"/>
</dbReference>
<evidence type="ECO:0000259" key="20">
    <source>
        <dbReference type="PROSITE" id="PS50970"/>
    </source>
</evidence>
<evidence type="ECO:0000256" key="19">
    <source>
        <dbReference type="PROSITE-ProRule" id="PRU00333"/>
    </source>
</evidence>
<keyword evidence="14 19" id="KW-0862">Zinc</keyword>
<feature type="non-terminal residue" evidence="23">
    <location>
        <position position="671"/>
    </location>
</feature>